<dbReference type="GO" id="GO:0016887">
    <property type="term" value="F:ATP hydrolysis activity"/>
    <property type="evidence" value="ECO:0007669"/>
    <property type="project" value="InterPro"/>
</dbReference>
<dbReference type="SMART" id="SM00382">
    <property type="entry name" value="AAA"/>
    <property type="match status" value="1"/>
</dbReference>
<dbReference type="Gene3D" id="3.40.50.300">
    <property type="entry name" value="P-loop containing nucleotide triphosphate hydrolases"/>
    <property type="match status" value="1"/>
</dbReference>
<comment type="caution">
    <text evidence="6">The sequence shown here is derived from an EMBL/GenBank/DDBJ whole genome shotgun (WGS) entry which is preliminary data.</text>
</comment>
<dbReference type="Proteomes" id="UP000325957">
    <property type="component" value="Unassembled WGS sequence"/>
</dbReference>
<proteinExistence type="inferred from homology"/>
<dbReference type="InterPro" id="IPR017871">
    <property type="entry name" value="ABC_transporter-like_CS"/>
</dbReference>
<dbReference type="PROSITE" id="PS50893">
    <property type="entry name" value="ABC_TRANSPORTER_2"/>
    <property type="match status" value="1"/>
</dbReference>
<dbReference type="Pfam" id="PF00005">
    <property type="entry name" value="ABC_tran"/>
    <property type="match status" value="1"/>
</dbReference>
<keyword evidence="7" id="KW-1185">Reference proteome</keyword>
<sequence>MAAPIRISELSCHYGRLRALTSVSTTIPTGTTTALVGANGSGKSTLLAVMAGTKKMSSSRIEGLPRNVAFVVQRSAVPDRLPITVREAVEMGRWRRRGLLGRLDGHDRSVVDGALEDLGIQDLAGRQLGEVSGGQRQRALIAQGLAQQAELLLLDEPLAAVDEETALRIETTIRRQRAAAVTVVLATHDIEQAARADRVIRLDGGTIANDGVTGRPAA</sequence>
<reference evidence="6 7" key="1">
    <citation type="submission" date="2019-05" db="EMBL/GenBank/DDBJ databases">
        <title>Kocuria coralli sp. nov., a novel actinobacterium isolated from coral reef seawater.</title>
        <authorList>
            <person name="Li J."/>
        </authorList>
    </citation>
    <scope>NUCLEOTIDE SEQUENCE [LARGE SCALE GENOMIC DNA]</scope>
    <source>
        <strain evidence="6 7">SCSIO 13007</strain>
    </source>
</reference>
<evidence type="ECO:0000313" key="7">
    <source>
        <dbReference type="Proteomes" id="UP000325957"/>
    </source>
</evidence>
<dbReference type="NCBIfam" id="NF040873">
    <property type="entry name" value="AztA"/>
    <property type="match status" value="1"/>
</dbReference>
<keyword evidence="2" id="KW-0813">Transport</keyword>
<organism evidence="6 7">
    <name type="scientific">Kocuria coralli</name>
    <dbReference type="NCBI Taxonomy" id="1461025"/>
    <lineage>
        <taxon>Bacteria</taxon>
        <taxon>Bacillati</taxon>
        <taxon>Actinomycetota</taxon>
        <taxon>Actinomycetes</taxon>
        <taxon>Micrococcales</taxon>
        <taxon>Micrococcaceae</taxon>
        <taxon>Kocuria</taxon>
    </lineage>
</organism>
<accession>A0A5J5KUI7</accession>
<dbReference type="InterPro" id="IPR027417">
    <property type="entry name" value="P-loop_NTPase"/>
</dbReference>
<dbReference type="SUPFAM" id="SSF52540">
    <property type="entry name" value="P-loop containing nucleoside triphosphate hydrolases"/>
    <property type="match status" value="1"/>
</dbReference>
<evidence type="ECO:0000256" key="4">
    <source>
        <dbReference type="ARBA" id="ARBA00022840"/>
    </source>
</evidence>
<dbReference type="PANTHER" id="PTHR42734">
    <property type="entry name" value="METAL TRANSPORT SYSTEM ATP-BINDING PROTEIN TM_0124-RELATED"/>
    <property type="match status" value="1"/>
</dbReference>
<protein>
    <submittedName>
        <fullName evidence="6">ATP-binding cassette domain-containing protein</fullName>
    </submittedName>
</protein>
<dbReference type="InterPro" id="IPR003439">
    <property type="entry name" value="ABC_transporter-like_ATP-bd"/>
</dbReference>
<dbReference type="InterPro" id="IPR003593">
    <property type="entry name" value="AAA+_ATPase"/>
</dbReference>
<dbReference type="InterPro" id="IPR047748">
    <property type="entry name" value="AztA-like"/>
</dbReference>
<dbReference type="AlphaFoldDB" id="A0A5J5KUI7"/>
<evidence type="ECO:0000259" key="5">
    <source>
        <dbReference type="PROSITE" id="PS50893"/>
    </source>
</evidence>
<dbReference type="EMBL" id="SZWF01000021">
    <property type="protein sequence ID" value="KAA9393323.1"/>
    <property type="molecule type" value="Genomic_DNA"/>
</dbReference>
<keyword evidence="4 6" id="KW-0067">ATP-binding</keyword>
<evidence type="ECO:0000256" key="2">
    <source>
        <dbReference type="ARBA" id="ARBA00022448"/>
    </source>
</evidence>
<dbReference type="PROSITE" id="PS00211">
    <property type="entry name" value="ABC_TRANSPORTER_1"/>
    <property type="match status" value="1"/>
</dbReference>
<evidence type="ECO:0000256" key="3">
    <source>
        <dbReference type="ARBA" id="ARBA00022741"/>
    </source>
</evidence>
<dbReference type="GO" id="GO:0005524">
    <property type="term" value="F:ATP binding"/>
    <property type="evidence" value="ECO:0007669"/>
    <property type="project" value="UniProtKB-KW"/>
</dbReference>
<dbReference type="OrthoDB" id="5296765at2"/>
<name>A0A5J5KUI7_9MICC</name>
<evidence type="ECO:0000313" key="6">
    <source>
        <dbReference type="EMBL" id="KAA9393323.1"/>
    </source>
</evidence>
<comment type="similarity">
    <text evidence="1">Belongs to the ABC transporter superfamily.</text>
</comment>
<feature type="domain" description="ABC transporter" evidence="5">
    <location>
        <begin position="5"/>
        <end position="216"/>
    </location>
</feature>
<dbReference type="InterPro" id="IPR050153">
    <property type="entry name" value="Metal_Ion_Import_ABC"/>
</dbReference>
<dbReference type="RefSeq" id="WP_158034634.1">
    <property type="nucleotide sequence ID" value="NZ_ML708625.1"/>
</dbReference>
<evidence type="ECO:0000256" key="1">
    <source>
        <dbReference type="ARBA" id="ARBA00005417"/>
    </source>
</evidence>
<keyword evidence="3" id="KW-0547">Nucleotide-binding</keyword>
<dbReference type="PANTHER" id="PTHR42734:SF5">
    <property type="entry name" value="IRON TRANSPORT SYSTEM ATP-BINDING PROTEIN HI_0361-RELATED"/>
    <property type="match status" value="1"/>
</dbReference>
<gene>
    <name evidence="6" type="ORF">FCK90_12485</name>
</gene>